<keyword evidence="2" id="KW-1185">Reference proteome</keyword>
<reference evidence="2" key="2">
    <citation type="submission" date="2014-02" db="EMBL/GenBank/DDBJ databases">
        <title>Draft Genome Sequence of extremely halophilic bacteria Halorhodospira halochloris.</title>
        <authorList>
            <person name="Singh K.S."/>
        </authorList>
    </citation>
    <scope>NUCLEOTIDE SEQUENCE [LARGE SCALE GENOMIC DNA]</scope>
    <source>
        <strain evidence="2">A</strain>
    </source>
</reference>
<gene>
    <name evidence="1" type="ORF">M911_10430</name>
</gene>
<evidence type="ECO:0000313" key="1">
    <source>
        <dbReference type="EMBL" id="AHK79498.1"/>
    </source>
</evidence>
<dbReference type="KEGG" id="hhc:M911_10430"/>
<dbReference type="Pfam" id="PF13689">
    <property type="entry name" value="DUF4154"/>
    <property type="match status" value="1"/>
</dbReference>
<name>W8KK11_9GAMM</name>
<dbReference type="InterPro" id="IPR025293">
    <property type="entry name" value="YfiR/HmsC-like"/>
</dbReference>
<organism evidence="1 2">
    <name type="scientific">Ectothiorhodospira haloalkaliphila</name>
    <dbReference type="NCBI Taxonomy" id="421628"/>
    <lineage>
        <taxon>Bacteria</taxon>
        <taxon>Pseudomonadati</taxon>
        <taxon>Pseudomonadota</taxon>
        <taxon>Gammaproteobacteria</taxon>
        <taxon>Chromatiales</taxon>
        <taxon>Ectothiorhodospiraceae</taxon>
        <taxon>Ectothiorhodospira</taxon>
    </lineage>
</organism>
<proteinExistence type="predicted"/>
<dbReference type="AlphaFoldDB" id="W8KK11"/>
<dbReference type="Proteomes" id="UP000019442">
    <property type="component" value="Chromosome"/>
</dbReference>
<dbReference type="RefSeq" id="WP_025281966.1">
    <property type="nucleotide sequence ID" value="NZ_JAJNQR010000014.1"/>
</dbReference>
<reference evidence="1 2" key="1">
    <citation type="journal article" date="2014" name="J Genomics">
        <title>Draft Genome Sequence of the Extremely Halophilic Phototrophic Purple Sulfur Bacterium Halorhodospira halochloris.</title>
        <authorList>
            <person name="Singh K.S."/>
            <person name="Kirksey J."/>
            <person name="Hoff W.D."/>
            <person name="Deole R."/>
        </authorList>
    </citation>
    <scope>NUCLEOTIDE SEQUENCE [LARGE SCALE GENOMIC DNA]</scope>
    <source>
        <strain evidence="1 2">A</strain>
    </source>
</reference>
<evidence type="ECO:0008006" key="3">
    <source>
        <dbReference type="Google" id="ProtNLM"/>
    </source>
</evidence>
<dbReference type="HOGENOM" id="CLU_093136_1_0_6"/>
<accession>W8KK11</accession>
<sequence length="153" mass="16648">MAAGAPSEYQLKAAFLYNFALFTEWPEHVGDTLNLCVYGSDPFGADLLKLEERSVGTRRLSVHLTPTLNELSNCELVFISRSAIGQLPQILGTVDGSPVLTVADSPSAMRRGVAINMITQQNRIAFEANLTAARAQGLNLSSRLLRLAEEVEQ</sequence>
<dbReference type="EMBL" id="CP007268">
    <property type="protein sequence ID" value="AHK79498.1"/>
    <property type="molecule type" value="Genomic_DNA"/>
</dbReference>
<evidence type="ECO:0000313" key="2">
    <source>
        <dbReference type="Proteomes" id="UP000019442"/>
    </source>
</evidence>
<protein>
    <recommendedName>
        <fullName evidence="3">DUF4154 domain-containing protein</fullName>
    </recommendedName>
</protein>